<accession>A0A9P4YBI0</accession>
<comment type="caution">
    <text evidence="1">The sequence shown here is derived from an EMBL/GenBank/DDBJ whole genome shotgun (WGS) entry which is preliminary data.</text>
</comment>
<organism evidence="1 2">
    <name type="scientific">Cryphonectria parasitica (strain ATCC 38755 / EP155)</name>
    <dbReference type="NCBI Taxonomy" id="660469"/>
    <lineage>
        <taxon>Eukaryota</taxon>
        <taxon>Fungi</taxon>
        <taxon>Dikarya</taxon>
        <taxon>Ascomycota</taxon>
        <taxon>Pezizomycotina</taxon>
        <taxon>Sordariomycetes</taxon>
        <taxon>Sordariomycetidae</taxon>
        <taxon>Diaporthales</taxon>
        <taxon>Cryphonectriaceae</taxon>
        <taxon>Cryphonectria-Endothia species complex</taxon>
        <taxon>Cryphonectria</taxon>
    </lineage>
</organism>
<proteinExistence type="predicted"/>
<dbReference type="Proteomes" id="UP000803844">
    <property type="component" value="Unassembled WGS sequence"/>
</dbReference>
<dbReference type="AlphaFoldDB" id="A0A9P4YBI0"/>
<sequence length="58" mass="6570">MHPSHHVVGHLCLKKYDQAVNFLLLDGSSWLMPTASVREVDSVRFTIDRRGLHLGSKL</sequence>
<protein>
    <submittedName>
        <fullName evidence="1">Uncharacterized protein</fullName>
    </submittedName>
</protein>
<dbReference type="GeneID" id="63841654"/>
<dbReference type="RefSeq" id="XP_040780964.1">
    <property type="nucleotide sequence ID" value="XM_040924525.1"/>
</dbReference>
<evidence type="ECO:0000313" key="1">
    <source>
        <dbReference type="EMBL" id="KAF3770003.1"/>
    </source>
</evidence>
<reference evidence="1" key="1">
    <citation type="journal article" date="2020" name="Phytopathology">
        <title>Genome sequence of the chestnut blight fungus Cryphonectria parasitica EP155: A fundamental resource for an archetypical invasive plant pathogen.</title>
        <authorList>
            <person name="Crouch J.A."/>
            <person name="Dawe A."/>
            <person name="Aerts A."/>
            <person name="Barry K."/>
            <person name="Churchill A.C.L."/>
            <person name="Grimwood J."/>
            <person name="Hillman B."/>
            <person name="Milgroom M.G."/>
            <person name="Pangilinan J."/>
            <person name="Smith M."/>
            <person name="Salamov A."/>
            <person name="Schmutz J."/>
            <person name="Yadav J."/>
            <person name="Grigoriev I.V."/>
            <person name="Nuss D."/>
        </authorList>
    </citation>
    <scope>NUCLEOTIDE SEQUENCE</scope>
    <source>
        <strain evidence="1">EP155</strain>
    </source>
</reference>
<name>A0A9P4YBI0_CRYP1</name>
<evidence type="ECO:0000313" key="2">
    <source>
        <dbReference type="Proteomes" id="UP000803844"/>
    </source>
</evidence>
<gene>
    <name evidence="1" type="ORF">M406DRAFT_53656</name>
</gene>
<keyword evidence="2" id="KW-1185">Reference proteome</keyword>
<dbReference type="EMBL" id="MU032344">
    <property type="protein sequence ID" value="KAF3770003.1"/>
    <property type="molecule type" value="Genomic_DNA"/>
</dbReference>